<protein>
    <submittedName>
        <fullName evidence="1">Uncharacterized protein</fullName>
    </submittedName>
</protein>
<organism evidence="1 2">
    <name type="scientific">Legionella pneumophila</name>
    <dbReference type="NCBI Taxonomy" id="446"/>
    <lineage>
        <taxon>Bacteria</taxon>
        <taxon>Pseudomonadati</taxon>
        <taxon>Pseudomonadota</taxon>
        <taxon>Gammaproteobacteria</taxon>
        <taxon>Legionellales</taxon>
        <taxon>Legionellaceae</taxon>
        <taxon>Legionella</taxon>
    </lineage>
</organism>
<dbReference type="OrthoDB" id="7016339at2"/>
<evidence type="ECO:0000313" key="1">
    <source>
        <dbReference type="EMBL" id="PPK29310.1"/>
    </source>
</evidence>
<sequence>MSKEELSSLRDFIFKHFELHANQRINLFRFYSAFIVLYLYGIGYIATHLGNKDYHEEAAGLIVSVLFIFITYVFSCLDKRNREILNNSREAICYLETKYKYDNLIPAAELKNIQIFNRDKQKKDGCPHIKTHSWCFNLIFIIGYGLSCVVIFVRMSRLGIFHFVCQWLLR</sequence>
<dbReference type="RefSeq" id="WP_027228167.1">
    <property type="nucleotide sequence ID" value="NZ_CP017601.1"/>
</dbReference>
<gene>
    <name evidence="1" type="ORF">C3928_13195</name>
</gene>
<evidence type="ECO:0000313" key="2">
    <source>
        <dbReference type="Proteomes" id="UP000239239"/>
    </source>
</evidence>
<accession>A0A2S6EVX3</accession>
<proteinExistence type="predicted"/>
<name>A0A2S6EVX3_LEGPN</name>
<dbReference type="Proteomes" id="UP000239239">
    <property type="component" value="Unassembled WGS sequence"/>
</dbReference>
<dbReference type="AlphaFoldDB" id="A0A2S6EVX3"/>
<comment type="caution">
    <text evidence="1">The sequence shown here is derived from an EMBL/GenBank/DDBJ whole genome shotgun (WGS) entry which is preliminary data.</text>
</comment>
<dbReference type="EMBL" id="PQWY01000018">
    <property type="protein sequence ID" value="PPK29310.1"/>
    <property type="molecule type" value="Genomic_DNA"/>
</dbReference>
<reference evidence="1 2" key="1">
    <citation type="submission" date="2018-02" db="EMBL/GenBank/DDBJ databases">
        <title>Draft genome sequences of four Legionella pneumophila clinical strains isolated in Ontario.</title>
        <authorList>
            <person name="Fortuna A."/>
            <person name="Ramnarine R."/>
            <person name="Li A."/>
            <person name="Frantz C."/>
            <person name="Mallo G."/>
        </authorList>
    </citation>
    <scope>NUCLEOTIDE SEQUENCE [LARGE SCALE GENOMIC DNA]</scope>
    <source>
        <strain evidence="1 2">LG61</strain>
    </source>
</reference>